<organism evidence="2 3">
    <name type="scientific">Bordetella ansorpii</name>
    <dbReference type="NCBI Taxonomy" id="288768"/>
    <lineage>
        <taxon>Bacteria</taxon>
        <taxon>Pseudomonadati</taxon>
        <taxon>Pseudomonadota</taxon>
        <taxon>Betaproteobacteria</taxon>
        <taxon>Burkholderiales</taxon>
        <taxon>Alcaligenaceae</taxon>
        <taxon>Bordetella</taxon>
    </lineage>
</organism>
<proteinExistence type="predicted"/>
<evidence type="ECO:0000313" key="2">
    <source>
        <dbReference type="EMBL" id="SAI06721.1"/>
    </source>
</evidence>
<sequence>MTSSPRTAKAAAQPANRQKDKEGKPVPPRQGKVLPPAGPVTVPNQPEPVPKEHDEAAAQGRARADDKTESNWADGSAPQPRAKNARSSLF</sequence>
<dbReference type="AlphaFoldDB" id="A0A157MCJ1"/>
<evidence type="ECO:0000256" key="1">
    <source>
        <dbReference type="SAM" id="MobiDB-lite"/>
    </source>
</evidence>
<dbReference type="EMBL" id="FKBS01000012">
    <property type="protein sequence ID" value="SAI06721.1"/>
    <property type="molecule type" value="Genomic_DNA"/>
</dbReference>
<evidence type="ECO:0000313" key="3">
    <source>
        <dbReference type="Proteomes" id="UP000077037"/>
    </source>
</evidence>
<protein>
    <submittedName>
        <fullName evidence="2">Uncharacterized protein</fullName>
    </submittedName>
</protein>
<feature type="region of interest" description="Disordered" evidence="1">
    <location>
        <begin position="1"/>
        <end position="90"/>
    </location>
</feature>
<reference evidence="2 3" key="1">
    <citation type="submission" date="2016-03" db="EMBL/GenBank/DDBJ databases">
        <authorList>
            <consortium name="Pathogen Informatics"/>
        </authorList>
    </citation>
    <scope>NUCLEOTIDE SEQUENCE [LARGE SCALE GENOMIC DNA]</scope>
    <source>
        <strain evidence="2 3">NCTC13364</strain>
    </source>
</reference>
<gene>
    <name evidence="2" type="ORF">SAMEA1982600_01171</name>
</gene>
<dbReference type="RefSeq" id="WP_066409962.1">
    <property type="nucleotide sequence ID" value="NZ_FKBS01000012.1"/>
</dbReference>
<name>A0A157MCJ1_9BORD</name>
<accession>A0A157MCJ1</accession>
<feature type="compositionally biased region" description="Basic and acidic residues" evidence="1">
    <location>
        <begin position="49"/>
        <end position="69"/>
    </location>
</feature>
<dbReference type="Proteomes" id="UP000077037">
    <property type="component" value="Unassembled WGS sequence"/>
</dbReference>